<dbReference type="CDD" id="cd01948">
    <property type="entry name" value="EAL"/>
    <property type="match status" value="1"/>
</dbReference>
<dbReference type="Pfam" id="PF00563">
    <property type="entry name" value="EAL"/>
    <property type="match status" value="1"/>
</dbReference>
<dbReference type="SMART" id="SM00052">
    <property type="entry name" value="EAL"/>
    <property type="match status" value="1"/>
</dbReference>
<protein>
    <recommendedName>
        <fullName evidence="1">EAL domain-containing protein</fullName>
    </recommendedName>
</protein>
<sequence>MEYAKAEGRDNYQFNTTELNAAISRKLKLENELRNALENQEFQLFYQTQINISTGHISGVEALIRWSHPELGLISPGEFIPLAEETGLIVPIGEWVINTACRQLKNWHEMGFSSINMAVNVSVQQFYTKNFVETVMTALQETNLQPNYLDLEITESVMQNLEKSSLVMNKLNELGVQLAIDDFGTGYSSLSVLKYLPIKN</sequence>
<dbReference type="InterPro" id="IPR035919">
    <property type="entry name" value="EAL_sf"/>
</dbReference>
<comment type="caution">
    <text evidence="2">The sequence shown here is derived from an EMBL/GenBank/DDBJ whole genome shotgun (WGS) entry which is preliminary data.</text>
</comment>
<evidence type="ECO:0000313" key="2">
    <source>
        <dbReference type="EMBL" id="RBW70162.1"/>
    </source>
</evidence>
<dbReference type="OrthoDB" id="9759607at2"/>
<dbReference type="PANTHER" id="PTHR33121">
    <property type="entry name" value="CYCLIC DI-GMP PHOSPHODIESTERASE PDEF"/>
    <property type="match status" value="1"/>
</dbReference>
<dbReference type="PROSITE" id="PS50883">
    <property type="entry name" value="EAL"/>
    <property type="match status" value="1"/>
</dbReference>
<evidence type="ECO:0000313" key="3">
    <source>
        <dbReference type="Proteomes" id="UP000253314"/>
    </source>
</evidence>
<dbReference type="InterPro" id="IPR001633">
    <property type="entry name" value="EAL_dom"/>
</dbReference>
<dbReference type="AlphaFoldDB" id="A0A366XVJ8"/>
<dbReference type="SUPFAM" id="SSF141868">
    <property type="entry name" value="EAL domain-like"/>
    <property type="match status" value="1"/>
</dbReference>
<evidence type="ECO:0000259" key="1">
    <source>
        <dbReference type="PROSITE" id="PS50883"/>
    </source>
</evidence>
<name>A0A366XVJ8_9BACI</name>
<dbReference type="Proteomes" id="UP000253314">
    <property type="component" value="Unassembled WGS sequence"/>
</dbReference>
<reference evidence="2 3" key="1">
    <citation type="submission" date="2018-07" db="EMBL/GenBank/DDBJ databases">
        <title>Lottiidibacillus patelloidae gen. nov., sp. nov., isolated from the intestinal tract of a marine limpet and the reclassification of B. taeanensis BH030017T, B. algicola KMM 3737T and B. hwajinpoensis SW-72T as genus Lottiidibacillus.</title>
        <authorList>
            <person name="Liu R."/>
            <person name="Huang Z."/>
        </authorList>
    </citation>
    <scope>NUCLEOTIDE SEQUENCE [LARGE SCALE GENOMIC DNA]</scope>
    <source>
        <strain evidence="2 3">BH030017</strain>
    </source>
</reference>
<dbReference type="InterPro" id="IPR050706">
    <property type="entry name" value="Cyclic-di-GMP_PDE-like"/>
</dbReference>
<dbReference type="PANTHER" id="PTHR33121:SF71">
    <property type="entry name" value="OXYGEN SENSOR PROTEIN DOSP"/>
    <property type="match status" value="1"/>
</dbReference>
<keyword evidence="3" id="KW-1185">Reference proteome</keyword>
<feature type="domain" description="EAL" evidence="1">
    <location>
        <begin position="26"/>
        <end position="200"/>
    </location>
</feature>
<dbReference type="GO" id="GO:0071111">
    <property type="term" value="F:cyclic-guanylate-specific phosphodiesterase activity"/>
    <property type="evidence" value="ECO:0007669"/>
    <property type="project" value="InterPro"/>
</dbReference>
<dbReference type="Gene3D" id="3.20.20.450">
    <property type="entry name" value="EAL domain"/>
    <property type="match status" value="1"/>
</dbReference>
<accession>A0A366XVJ8</accession>
<gene>
    <name evidence="2" type="ORF">DS031_08210</name>
</gene>
<proteinExistence type="predicted"/>
<dbReference type="EMBL" id="QOCW01000006">
    <property type="protein sequence ID" value="RBW70162.1"/>
    <property type="molecule type" value="Genomic_DNA"/>
</dbReference>
<organism evidence="2 3">
    <name type="scientific">Bacillus taeanensis</name>
    <dbReference type="NCBI Taxonomy" id="273032"/>
    <lineage>
        <taxon>Bacteria</taxon>
        <taxon>Bacillati</taxon>
        <taxon>Bacillota</taxon>
        <taxon>Bacilli</taxon>
        <taxon>Bacillales</taxon>
        <taxon>Bacillaceae</taxon>
        <taxon>Bacillus</taxon>
    </lineage>
</organism>